<evidence type="ECO:0000256" key="2">
    <source>
        <dbReference type="ARBA" id="ARBA00022695"/>
    </source>
</evidence>
<comment type="caution">
    <text evidence="16">The sequence shown here is derived from an EMBL/GenBank/DDBJ whole genome shotgun (WGS) entry which is preliminary data.</text>
</comment>
<dbReference type="GO" id="GO:0003887">
    <property type="term" value="F:DNA-directed DNA polymerase activity"/>
    <property type="evidence" value="ECO:0007669"/>
    <property type="project" value="UniProtKB-KW"/>
</dbReference>
<evidence type="ECO:0000256" key="3">
    <source>
        <dbReference type="ARBA" id="ARBA00022722"/>
    </source>
</evidence>
<dbReference type="InterPro" id="IPR039537">
    <property type="entry name" value="Retrotran_Ty1/copia-like"/>
</dbReference>
<dbReference type="GO" id="GO:0005634">
    <property type="term" value="C:nucleus"/>
    <property type="evidence" value="ECO:0007669"/>
    <property type="project" value="UniProtKB-ARBA"/>
</dbReference>
<dbReference type="GO" id="GO:0006310">
    <property type="term" value="P:DNA recombination"/>
    <property type="evidence" value="ECO:0007669"/>
    <property type="project" value="UniProtKB-KW"/>
</dbReference>
<dbReference type="GO" id="GO:0046872">
    <property type="term" value="F:metal ion binding"/>
    <property type="evidence" value="ECO:0007669"/>
    <property type="project" value="UniProtKB-KW"/>
</dbReference>
<keyword evidence="9" id="KW-0229">DNA integration</keyword>
<dbReference type="Gene3D" id="3.30.420.10">
    <property type="entry name" value="Ribonuclease H-like superfamily/Ribonuclease H"/>
    <property type="match status" value="1"/>
</dbReference>
<evidence type="ECO:0000256" key="9">
    <source>
        <dbReference type="ARBA" id="ARBA00022908"/>
    </source>
</evidence>
<evidence type="ECO:0000256" key="1">
    <source>
        <dbReference type="ARBA" id="ARBA00022578"/>
    </source>
</evidence>
<dbReference type="SUPFAM" id="SSF53098">
    <property type="entry name" value="Ribonuclease H-like"/>
    <property type="match status" value="1"/>
</dbReference>
<dbReference type="PANTHER" id="PTHR42648">
    <property type="entry name" value="TRANSPOSASE, PUTATIVE-RELATED"/>
    <property type="match status" value="1"/>
</dbReference>
<organism evidence="16 17">
    <name type="scientific">Austropuccinia psidii MF-1</name>
    <dbReference type="NCBI Taxonomy" id="1389203"/>
    <lineage>
        <taxon>Eukaryota</taxon>
        <taxon>Fungi</taxon>
        <taxon>Dikarya</taxon>
        <taxon>Basidiomycota</taxon>
        <taxon>Pucciniomycotina</taxon>
        <taxon>Pucciniomycetes</taxon>
        <taxon>Pucciniales</taxon>
        <taxon>Sphaerophragmiaceae</taxon>
        <taxon>Austropuccinia</taxon>
    </lineage>
</organism>
<evidence type="ECO:0000256" key="4">
    <source>
        <dbReference type="ARBA" id="ARBA00022723"/>
    </source>
</evidence>
<evidence type="ECO:0000256" key="5">
    <source>
        <dbReference type="ARBA" id="ARBA00022759"/>
    </source>
</evidence>
<evidence type="ECO:0000256" key="7">
    <source>
        <dbReference type="ARBA" id="ARBA00022842"/>
    </source>
</evidence>
<keyword evidence="6" id="KW-0378">Hydrolase</keyword>
<reference evidence="16" key="1">
    <citation type="submission" date="2021-03" db="EMBL/GenBank/DDBJ databases">
        <title>Draft genome sequence of rust myrtle Austropuccinia psidii MF-1, a brazilian biotype.</title>
        <authorList>
            <person name="Quecine M.C."/>
            <person name="Pachon D.M.R."/>
            <person name="Bonatelli M.L."/>
            <person name="Correr F.H."/>
            <person name="Franceschini L.M."/>
            <person name="Leite T.F."/>
            <person name="Margarido G.R.A."/>
            <person name="Almeida C.A."/>
            <person name="Ferrarezi J.A."/>
            <person name="Labate C.A."/>
        </authorList>
    </citation>
    <scope>NUCLEOTIDE SEQUENCE</scope>
    <source>
        <strain evidence="16">MF-1</strain>
    </source>
</reference>
<evidence type="ECO:0000256" key="8">
    <source>
        <dbReference type="ARBA" id="ARBA00022884"/>
    </source>
</evidence>
<proteinExistence type="predicted"/>
<dbReference type="GO" id="GO:0004519">
    <property type="term" value="F:endonuclease activity"/>
    <property type="evidence" value="ECO:0007669"/>
    <property type="project" value="UniProtKB-KW"/>
</dbReference>
<sequence>MEIIVLDIMGPFEQENINAGRWVITIWDIASRYGKFQIIATKADAAAALQGTIMWGEIKKGHKLKTLRTNGGGEFWSKWMSHWCMMKGIMHGQSLPMHHEQNGCTERFNRSIMDMGHSILRSINLANTFWGYAFMWEAYTINNIPNK</sequence>
<keyword evidence="1" id="KW-0815">Transposition</keyword>
<feature type="domain" description="Integrase catalytic" evidence="15">
    <location>
        <begin position="1"/>
        <end position="147"/>
    </location>
</feature>
<keyword evidence="10" id="KW-0695">RNA-directed DNA polymerase</keyword>
<evidence type="ECO:0000256" key="6">
    <source>
        <dbReference type="ARBA" id="ARBA00022801"/>
    </source>
</evidence>
<accession>A0A9Q3EII6</accession>
<dbReference type="GO" id="GO:0032196">
    <property type="term" value="P:transposition"/>
    <property type="evidence" value="ECO:0007669"/>
    <property type="project" value="UniProtKB-KW"/>
</dbReference>
<dbReference type="PANTHER" id="PTHR42648:SF11">
    <property type="entry name" value="TRANSPOSON TY4-P GAG-POL POLYPROTEIN"/>
    <property type="match status" value="1"/>
</dbReference>
<evidence type="ECO:0000256" key="11">
    <source>
        <dbReference type="ARBA" id="ARBA00022932"/>
    </source>
</evidence>
<keyword evidence="17" id="KW-1185">Reference proteome</keyword>
<evidence type="ECO:0000256" key="14">
    <source>
        <dbReference type="ARBA" id="ARBA00049244"/>
    </source>
</evidence>
<dbReference type="GO" id="GO:0015074">
    <property type="term" value="P:DNA integration"/>
    <property type="evidence" value="ECO:0007669"/>
    <property type="project" value="UniProtKB-KW"/>
</dbReference>
<evidence type="ECO:0000313" key="16">
    <source>
        <dbReference type="EMBL" id="MBW0521894.1"/>
    </source>
</evidence>
<evidence type="ECO:0000256" key="13">
    <source>
        <dbReference type="ARBA" id="ARBA00048173"/>
    </source>
</evidence>
<comment type="catalytic activity">
    <reaction evidence="14">
        <text>DNA(n) + a 2'-deoxyribonucleoside 5'-triphosphate = DNA(n+1) + diphosphate</text>
        <dbReference type="Rhea" id="RHEA:22508"/>
        <dbReference type="Rhea" id="RHEA-COMP:17339"/>
        <dbReference type="Rhea" id="RHEA-COMP:17340"/>
        <dbReference type="ChEBI" id="CHEBI:33019"/>
        <dbReference type="ChEBI" id="CHEBI:61560"/>
        <dbReference type="ChEBI" id="CHEBI:173112"/>
        <dbReference type="EC" id="2.7.7.7"/>
    </reaction>
</comment>
<name>A0A9Q3EII6_9BASI</name>
<dbReference type="EMBL" id="AVOT02029155">
    <property type="protein sequence ID" value="MBW0521894.1"/>
    <property type="molecule type" value="Genomic_DNA"/>
</dbReference>
<keyword evidence="12" id="KW-0233">DNA recombination</keyword>
<keyword evidence="3" id="KW-0540">Nuclease</keyword>
<dbReference type="GO" id="GO:0003964">
    <property type="term" value="F:RNA-directed DNA polymerase activity"/>
    <property type="evidence" value="ECO:0007669"/>
    <property type="project" value="UniProtKB-KW"/>
</dbReference>
<dbReference type="InterPro" id="IPR036397">
    <property type="entry name" value="RNaseH_sf"/>
</dbReference>
<keyword evidence="7" id="KW-0460">Magnesium</keyword>
<dbReference type="InterPro" id="IPR001584">
    <property type="entry name" value="Integrase_cat-core"/>
</dbReference>
<dbReference type="InterPro" id="IPR012337">
    <property type="entry name" value="RNaseH-like_sf"/>
</dbReference>
<dbReference type="Proteomes" id="UP000765509">
    <property type="component" value="Unassembled WGS sequence"/>
</dbReference>
<dbReference type="OrthoDB" id="3237201at2759"/>
<evidence type="ECO:0000313" key="17">
    <source>
        <dbReference type="Proteomes" id="UP000765509"/>
    </source>
</evidence>
<dbReference type="AlphaFoldDB" id="A0A9Q3EII6"/>
<evidence type="ECO:0000256" key="12">
    <source>
        <dbReference type="ARBA" id="ARBA00023172"/>
    </source>
</evidence>
<keyword evidence="11" id="KW-0808">Transferase</keyword>
<keyword evidence="11" id="KW-0239">DNA-directed DNA polymerase</keyword>
<dbReference type="PROSITE" id="PS50994">
    <property type="entry name" value="INTEGRASE"/>
    <property type="match status" value="1"/>
</dbReference>
<comment type="catalytic activity">
    <reaction evidence="13">
        <text>DNA(n) + a 2'-deoxyribonucleoside 5'-triphosphate = DNA(n+1) + diphosphate</text>
        <dbReference type="Rhea" id="RHEA:22508"/>
        <dbReference type="Rhea" id="RHEA-COMP:17339"/>
        <dbReference type="Rhea" id="RHEA-COMP:17340"/>
        <dbReference type="ChEBI" id="CHEBI:33019"/>
        <dbReference type="ChEBI" id="CHEBI:61560"/>
        <dbReference type="ChEBI" id="CHEBI:173112"/>
        <dbReference type="EC" id="2.7.7.49"/>
    </reaction>
</comment>
<protein>
    <recommendedName>
        <fullName evidence="15">Integrase catalytic domain-containing protein</fullName>
    </recommendedName>
</protein>
<keyword evidence="2" id="KW-0548">Nucleotidyltransferase</keyword>
<gene>
    <name evidence="16" type="ORF">O181_061609</name>
</gene>
<dbReference type="GO" id="GO:0003723">
    <property type="term" value="F:RNA binding"/>
    <property type="evidence" value="ECO:0007669"/>
    <property type="project" value="UniProtKB-KW"/>
</dbReference>
<evidence type="ECO:0000256" key="10">
    <source>
        <dbReference type="ARBA" id="ARBA00022918"/>
    </source>
</evidence>
<evidence type="ECO:0000259" key="15">
    <source>
        <dbReference type="PROSITE" id="PS50994"/>
    </source>
</evidence>
<dbReference type="GO" id="GO:0016787">
    <property type="term" value="F:hydrolase activity"/>
    <property type="evidence" value="ECO:0007669"/>
    <property type="project" value="UniProtKB-KW"/>
</dbReference>
<keyword evidence="5" id="KW-0255">Endonuclease</keyword>
<keyword evidence="8" id="KW-0694">RNA-binding</keyword>
<keyword evidence="4" id="KW-0479">Metal-binding</keyword>